<evidence type="ECO:0000256" key="8">
    <source>
        <dbReference type="SAM" id="MobiDB-lite"/>
    </source>
</evidence>
<evidence type="ECO:0000256" key="7">
    <source>
        <dbReference type="SAM" id="Coils"/>
    </source>
</evidence>
<feature type="coiled-coil region" evidence="7">
    <location>
        <begin position="143"/>
        <end position="177"/>
    </location>
</feature>
<dbReference type="SUPFAM" id="SSF57845">
    <property type="entry name" value="B-box zinc-binding domain"/>
    <property type="match status" value="1"/>
</dbReference>
<feature type="domain" description="B box-type" evidence="10">
    <location>
        <begin position="100"/>
        <end position="142"/>
    </location>
</feature>
<keyword evidence="7" id="KW-0175">Coiled coil</keyword>
<dbReference type="InterPro" id="IPR008974">
    <property type="entry name" value="TRAF-like"/>
</dbReference>
<dbReference type="Proteomes" id="UP001329430">
    <property type="component" value="Chromosome 4"/>
</dbReference>
<reference evidence="12 13" key="1">
    <citation type="journal article" date="2024" name="Insects">
        <title>An Improved Chromosome-Level Genome Assembly of the Firefly Pyrocoelia pectoralis.</title>
        <authorList>
            <person name="Fu X."/>
            <person name="Meyer-Rochow V.B."/>
            <person name="Ballantyne L."/>
            <person name="Zhu X."/>
        </authorList>
    </citation>
    <scope>NUCLEOTIDE SEQUENCE [LARGE SCALE GENOMIC DNA]</scope>
    <source>
        <strain evidence="12">XCY_ONT2</strain>
    </source>
</reference>
<dbReference type="Pfam" id="PF22486">
    <property type="entry name" value="MATH_2"/>
    <property type="match status" value="1"/>
</dbReference>
<evidence type="ECO:0000256" key="1">
    <source>
        <dbReference type="ARBA" id="ARBA00004496"/>
    </source>
</evidence>
<dbReference type="SMART" id="SM00502">
    <property type="entry name" value="BBC"/>
    <property type="match status" value="1"/>
</dbReference>
<evidence type="ECO:0000256" key="5">
    <source>
        <dbReference type="ARBA" id="ARBA00022833"/>
    </source>
</evidence>
<keyword evidence="3" id="KW-0479">Metal-binding</keyword>
<feature type="region of interest" description="Disordered" evidence="8">
    <location>
        <begin position="878"/>
        <end position="923"/>
    </location>
</feature>
<comment type="subcellular location">
    <subcellularLocation>
        <location evidence="1">Cytoplasm</location>
    </subcellularLocation>
</comment>
<feature type="domain" description="MATH" evidence="11">
    <location>
        <begin position="286"/>
        <end position="413"/>
    </location>
</feature>
<evidence type="ECO:0000259" key="10">
    <source>
        <dbReference type="PROSITE" id="PS50119"/>
    </source>
</evidence>
<organism evidence="12 13">
    <name type="scientific">Pyrocoelia pectoralis</name>
    <dbReference type="NCBI Taxonomy" id="417401"/>
    <lineage>
        <taxon>Eukaryota</taxon>
        <taxon>Metazoa</taxon>
        <taxon>Ecdysozoa</taxon>
        <taxon>Arthropoda</taxon>
        <taxon>Hexapoda</taxon>
        <taxon>Insecta</taxon>
        <taxon>Pterygota</taxon>
        <taxon>Neoptera</taxon>
        <taxon>Endopterygota</taxon>
        <taxon>Coleoptera</taxon>
        <taxon>Polyphaga</taxon>
        <taxon>Elateriformia</taxon>
        <taxon>Elateroidea</taxon>
        <taxon>Lampyridae</taxon>
        <taxon>Lampyrinae</taxon>
        <taxon>Pyrocoelia</taxon>
    </lineage>
</organism>
<dbReference type="CDD" id="cd16619">
    <property type="entry name" value="mRING-HC-C4C4_TRIM37_C-VIII"/>
    <property type="match status" value="1"/>
</dbReference>
<dbReference type="GO" id="GO:0008270">
    <property type="term" value="F:zinc ion binding"/>
    <property type="evidence" value="ECO:0007669"/>
    <property type="project" value="UniProtKB-KW"/>
</dbReference>
<keyword evidence="13" id="KW-1185">Reference proteome</keyword>
<evidence type="ECO:0000256" key="4">
    <source>
        <dbReference type="ARBA" id="ARBA00022771"/>
    </source>
</evidence>
<dbReference type="InterPro" id="IPR013083">
    <property type="entry name" value="Znf_RING/FYVE/PHD"/>
</dbReference>
<dbReference type="CDD" id="cd19779">
    <property type="entry name" value="Bbox2_TRIM37_C-VIII"/>
    <property type="match status" value="1"/>
</dbReference>
<dbReference type="SMART" id="SM00061">
    <property type="entry name" value="MATH"/>
    <property type="match status" value="1"/>
</dbReference>
<proteinExistence type="predicted"/>
<name>A0AAN7VE23_9COLE</name>
<dbReference type="InterPro" id="IPR000315">
    <property type="entry name" value="Znf_B-box"/>
</dbReference>
<dbReference type="GO" id="GO:0016235">
    <property type="term" value="C:aggresome"/>
    <property type="evidence" value="ECO:0007669"/>
    <property type="project" value="TreeGrafter"/>
</dbReference>
<dbReference type="SUPFAM" id="SSF57850">
    <property type="entry name" value="RING/U-box"/>
    <property type="match status" value="1"/>
</dbReference>
<dbReference type="InterPro" id="IPR001841">
    <property type="entry name" value="Znf_RING"/>
</dbReference>
<dbReference type="GO" id="GO:0005164">
    <property type="term" value="F:tumor necrosis factor receptor binding"/>
    <property type="evidence" value="ECO:0007669"/>
    <property type="project" value="TreeGrafter"/>
</dbReference>
<dbReference type="GO" id="GO:0070842">
    <property type="term" value="P:aggresome assembly"/>
    <property type="evidence" value="ECO:0007669"/>
    <property type="project" value="TreeGrafter"/>
</dbReference>
<accession>A0AAN7VE23</accession>
<feature type="compositionally biased region" description="Polar residues" evidence="8">
    <location>
        <begin position="561"/>
        <end position="574"/>
    </location>
</feature>
<comment type="caution">
    <text evidence="12">The sequence shown here is derived from an EMBL/GenBank/DDBJ whole genome shotgun (WGS) entry which is preliminary data.</text>
</comment>
<feature type="region of interest" description="Disordered" evidence="8">
    <location>
        <begin position="527"/>
        <end position="588"/>
    </location>
</feature>
<dbReference type="GO" id="GO:0005778">
    <property type="term" value="C:peroxisomal membrane"/>
    <property type="evidence" value="ECO:0007669"/>
    <property type="project" value="TreeGrafter"/>
</dbReference>
<dbReference type="SMART" id="SM00336">
    <property type="entry name" value="BBOX"/>
    <property type="match status" value="1"/>
</dbReference>
<evidence type="ECO:0008006" key="14">
    <source>
        <dbReference type="Google" id="ProtNLM"/>
    </source>
</evidence>
<dbReference type="GO" id="GO:0061630">
    <property type="term" value="F:ubiquitin protein ligase activity"/>
    <property type="evidence" value="ECO:0007669"/>
    <property type="project" value="TreeGrafter"/>
</dbReference>
<keyword evidence="5" id="KW-0862">Zinc</keyword>
<dbReference type="Gene3D" id="3.30.40.10">
    <property type="entry name" value="Zinc/RING finger domain, C3HC4 (zinc finger)"/>
    <property type="match status" value="1"/>
</dbReference>
<feature type="compositionally biased region" description="Basic and acidic residues" evidence="8">
    <location>
        <begin position="893"/>
        <end position="923"/>
    </location>
</feature>
<dbReference type="GO" id="GO:0006513">
    <property type="term" value="P:protein monoubiquitination"/>
    <property type="evidence" value="ECO:0007669"/>
    <property type="project" value="TreeGrafter"/>
</dbReference>
<evidence type="ECO:0000256" key="3">
    <source>
        <dbReference type="ARBA" id="ARBA00022723"/>
    </source>
</evidence>
<dbReference type="InterPro" id="IPR003649">
    <property type="entry name" value="Bbox_C"/>
</dbReference>
<evidence type="ECO:0000313" key="12">
    <source>
        <dbReference type="EMBL" id="KAK5645088.1"/>
    </source>
</evidence>
<dbReference type="AlphaFoldDB" id="A0AAN7VE23"/>
<dbReference type="PROSITE" id="PS50119">
    <property type="entry name" value="ZF_BBOX"/>
    <property type="match status" value="1"/>
</dbReference>
<dbReference type="PANTHER" id="PTHR36754:SF2">
    <property type="entry name" value="E3 UBIQUITIN-PROTEIN LIGASE TRIM37"/>
    <property type="match status" value="1"/>
</dbReference>
<dbReference type="SUPFAM" id="SSF49599">
    <property type="entry name" value="TRAF domain-like"/>
    <property type="match status" value="1"/>
</dbReference>
<dbReference type="CDD" id="cd03773">
    <property type="entry name" value="MATH_TRIM37"/>
    <property type="match status" value="1"/>
</dbReference>
<sequence length="923" mass="103688">MSARHKSGNKQDDRSVETLAEVFRCFICMEKLRDAHLCPHCSKLCCYICIRRWLTEQRSQCPHCRASLHLHELVNCRWVEEVTQQLDSLQAVSGTRCDENERDKCSTHMEKLSVYCWTCRCCICHQCALWGGTHSGHTFKPLEEVYEQHVTQIKDEVAQLRRRLMELISIVQEVERNVESVRSAKDDRVREIRNAVELMIARLDSQLKTKLLTLMGQKDSLTQETEQLEHLLHEIEHQLNTCTRSELISKSGELSRMIHAIRKKPMTSFVTAPVPADFHSEIVPNYDSSTFVMHGFSRIQQKADPVYSTPLHCNGLCWRLKVYPDGNGVVRGNYLSVFLELSAGYPETSKYEYRVEMIHQASRDASKNIVREFASDFEVGECWGYNRFFRLDLLVSEGYLNIALDTLILRFHVRAPTFYQRCRDQQWYINQLQTVQNQYISQINESKERLAAEISRNAVASFSNVSASHAAEPGESKSLFTVPVTPVAIPVLTNLEASPSTSRSLKDVHPVTLCAFTKTLLSTTISPRITRSNAGGDVPQSAPTPSVPDIPGNNVSSSSSIQTQVTQKSPSSDGVSVHHNDSNGTSELNMPHHLFALSLSVSSPSLFNSLTVSSGSSDTEDLSEPEGIFEEDQRPNLITVDSNDENDVDDETMSGENDVEYAEFSMAQRMLVREPSPTGAVGVTSPTRNDRSFEDKIMLFDLLDRHGHSANSTLEPDPSWSHSTIANARSVNDCNLPLIDLTQADSPVNIGMLNKTSKPRKITGQSNGNNNVSRSFDNATFTEIVYLDQLKNDKYMCPLLESLIQERRSQLERRTNHFLPLFPSSTELKEMRRSTDFVVPKPSVSLLHPSTSGSDNTSQVASADAVFGTNSAFSWTPSLLSQRKVSGKSSKGNHKDSNKPEKEKSKESKKNNRDKSPERPNSN</sequence>
<feature type="compositionally biased region" description="Polar residues" evidence="8">
    <location>
        <begin position="878"/>
        <end position="890"/>
    </location>
</feature>
<evidence type="ECO:0000256" key="2">
    <source>
        <dbReference type="ARBA" id="ARBA00022490"/>
    </source>
</evidence>
<dbReference type="PROSITE" id="PS50144">
    <property type="entry name" value="MATH"/>
    <property type="match status" value="1"/>
</dbReference>
<protein>
    <recommendedName>
        <fullName evidence="14">E3 ubiquitin-protein ligase TRIM37</fullName>
    </recommendedName>
</protein>
<dbReference type="Gene3D" id="3.30.160.60">
    <property type="entry name" value="Classic Zinc Finger"/>
    <property type="match status" value="1"/>
</dbReference>
<evidence type="ECO:0000313" key="13">
    <source>
        <dbReference type="Proteomes" id="UP001329430"/>
    </source>
</evidence>
<keyword evidence="4 6" id="KW-0863">Zinc-finger</keyword>
<dbReference type="EMBL" id="JAVRBK010000004">
    <property type="protein sequence ID" value="KAK5645088.1"/>
    <property type="molecule type" value="Genomic_DNA"/>
</dbReference>
<dbReference type="PROSITE" id="PS50089">
    <property type="entry name" value="ZF_RING_2"/>
    <property type="match status" value="1"/>
</dbReference>
<evidence type="ECO:0000259" key="9">
    <source>
        <dbReference type="PROSITE" id="PS50089"/>
    </source>
</evidence>
<dbReference type="PANTHER" id="PTHR36754">
    <property type="entry name" value="E3 UBIQUITIN-PROTEIN LIGASE TRIM37"/>
    <property type="match status" value="1"/>
</dbReference>
<dbReference type="InterPro" id="IPR037299">
    <property type="entry name" value="TRIM37_MATH"/>
</dbReference>
<feature type="domain" description="RING-type" evidence="9">
    <location>
        <begin position="25"/>
        <end position="65"/>
    </location>
</feature>
<dbReference type="InterPro" id="IPR002083">
    <property type="entry name" value="MATH/TRAF_dom"/>
</dbReference>
<dbReference type="Gene3D" id="2.60.210.10">
    <property type="entry name" value="Apoptosis, Tumor Necrosis Factor Receptor Associated Protein 2, Chain A"/>
    <property type="match status" value="1"/>
</dbReference>
<evidence type="ECO:0000259" key="11">
    <source>
        <dbReference type="PROSITE" id="PS50144"/>
    </source>
</evidence>
<keyword evidence="2" id="KW-0963">Cytoplasm</keyword>
<dbReference type="GO" id="GO:0051865">
    <property type="term" value="P:protein autoubiquitination"/>
    <property type="evidence" value="ECO:0007669"/>
    <property type="project" value="TreeGrafter"/>
</dbReference>
<dbReference type="Pfam" id="PF00643">
    <property type="entry name" value="zf-B_box"/>
    <property type="match status" value="1"/>
</dbReference>
<evidence type="ECO:0000256" key="6">
    <source>
        <dbReference type="PROSITE-ProRule" id="PRU00024"/>
    </source>
</evidence>
<gene>
    <name evidence="12" type="ORF">RI129_006388</name>
</gene>
<dbReference type="GO" id="GO:0031625">
    <property type="term" value="F:ubiquitin protein ligase binding"/>
    <property type="evidence" value="ECO:0007669"/>
    <property type="project" value="TreeGrafter"/>
</dbReference>
<dbReference type="InterPro" id="IPR053003">
    <property type="entry name" value="TRIM_RBCC_E3_ubiq-ligases"/>
</dbReference>